<organism evidence="2">
    <name type="scientific">marine sediment metagenome</name>
    <dbReference type="NCBI Taxonomy" id="412755"/>
    <lineage>
        <taxon>unclassified sequences</taxon>
        <taxon>metagenomes</taxon>
        <taxon>ecological metagenomes</taxon>
    </lineage>
</organism>
<proteinExistence type="predicted"/>
<dbReference type="AlphaFoldDB" id="A0A0F9SGP3"/>
<gene>
    <name evidence="2" type="ORF">LCGC14_0455190</name>
</gene>
<feature type="compositionally biased region" description="Basic and acidic residues" evidence="1">
    <location>
        <begin position="1"/>
        <end position="17"/>
    </location>
</feature>
<evidence type="ECO:0000256" key="1">
    <source>
        <dbReference type="SAM" id="MobiDB-lite"/>
    </source>
</evidence>
<comment type="caution">
    <text evidence="2">The sequence shown here is derived from an EMBL/GenBank/DDBJ whole genome shotgun (WGS) entry which is preliminary data.</text>
</comment>
<name>A0A0F9SGP3_9ZZZZ</name>
<accession>A0A0F9SGP3</accession>
<sequence length="95" mass="10259">MGKGDRPRPVDKEKYDANFEQVFGGGDKEDGGQSGGVPKEPSGRTDSEAPVVVEEEKLCSRRRGPLHYTEEPCRHCGSTDYTPGGGYYDCCGGQS</sequence>
<dbReference type="EMBL" id="LAZR01000459">
    <property type="protein sequence ID" value="KKN68065.1"/>
    <property type="molecule type" value="Genomic_DNA"/>
</dbReference>
<evidence type="ECO:0000313" key="2">
    <source>
        <dbReference type="EMBL" id="KKN68065.1"/>
    </source>
</evidence>
<protein>
    <submittedName>
        <fullName evidence="2">Uncharacterized protein</fullName>
    </submittedName>
</protein>
<feature type="region of interest" description="Disordered" evidence="1">
    <location>
        <begin position="1"/>
        <end position="51"/>
    </location>
</feature>
<reference evidence="2" key="1">
    <citation type="journal article" date="2015" name="Nature">
        <title>Complex archaea that bridge the gap between prokaryotes and eukaryotes.</title>
        <authorList>
            <person name="Spang A."/>
            <person name="Saw J.H."/>
            <person name="Jorgensen S.L."/>
            <person name="Zaremba-Niedzwiedzka K."/>
            <person name="Martijn J."/>
            <person name="Lind A.E."/>
            <person name="van Eijk R."/>
            <person name="Schleper C."/>
            <person name="Guy L."/>
            <person name="Ettema T.J."/>
        </authorList>
    </citation>
    <scope>NUCLEOTIDE SEQUENCE</scope>
</reference>